<dbReference type="InterPro" id="IPR050204">
    <property type="entry name" value="AraC_XylS_family_regulators"/>
</dbReference>
<name>A0A1M5M3E4_9BRAD</name>
<accession>A0A1M5M3E4</accession>
<evidence type="ECO:0000256" key="3">
    <source>
        <dbReference type="ARBA" id="ARBA00023163"/>
    </source>
</evidence>
<evidence type="ECO:0000313" key="6">
    <source>
        <dbReference type="Proteomes" id="UP000190675"/>
    </source>
</evidence>
<keyword evidence="2" id="KW-0238">DNA-binding</keyword>
<dbReference type="InterPro" id="IPR009057">
    <property type="entry name" value="Homeodomain-like_sf"/>
</dbReference>
<dbReference type="Pfam" id="PF12833">
    <property type="entry name" value="HTH_18"/>
    <property type="match status" value="1"/>
</dbReference>
<sequence length="320" mass="35274">MSVISKTLSTDMLPQGLDDRQRFLFFAELFEHFSNTGELDPAPDVPFRAAMNSIHIGTTMLGRCDGTFTTVRRERRQVLQTNDDRYCLARNTGDRAAQVVHRGREFTMRPGAMVLLKLDETFFSADGASYKRFTNVHLPMAALRAVVAGVDDLVGRELEPGGALSLAMDYSDLLLRHPAAVDEAGMAIAQHLMDLASLGLGARGELALAAQRGGLRAVRLNAVLAILSRRFAEPDFSAHKLAAAAGLSERYVNELLYETGAGFTMRLNELRLRKAAELLAQRGERRISDIAFECGFNDLSYFNRCFRRRFGLTPSAASGP</sequence>
<dbReference type="Proteomes" id="UP000190675">
    <property type="component" value="Chromosome I"/>
</dbReference>
<dbReference type="GO" id="GO:0003700">
    <property type="term" value="F:DNA-binding transcription factor activity"/>
    <property type="evidence" value="ECO:0007669"/>
    <property type="project" value="InterPro"/>
</dbReference>
<dbReference type="SMART" id="SM00342">
    <property type="entry name" value="HTH_ARAC"/>
    <property type="match status" value="1"/>
</dbReference>
<dbReference type="PROSITE" id="PS00041">
    <property type="entry name" value="HTH_ARAC_FAMILY_1"/>
    <property type="match status" value="1"/>
</dbReference>
<dbReference type="OrthoDB" id="4601794at2"/>
<organism evidence="5 6">
    <name type="scientific">Bradyrhizobium erythrophlei</name>
    <dbReference type="NCBI Taxonomy" id="1437360"/>
    <lineage>
        <taxon>Bacteria</taxon>
        <taxon>Pseudomonadati</taxon>
        <taxon>Pseudomonadota</taxon>
        <taxon>Alphaproteobacteria</taxon>
        <taxon>Hyphomicrobiales</taxon>
        <taxon>Nitrobacteraceae</taxon>
        <taxon>Bradyrhizobium</taxon>
    </lineage>
</organism>
<dbReference type="PANTHER" id="PTHR46796">
    <property type="entry name" value="HTH-TYPE TRANSCRIPTIONAL ACTIVATOR RHAS-RELATED"/>
    <property type="match status" value="1"/>
</dbReference>
<reference evidence="5 6" key="1">
    <citation type="submission" date="2016-11" db="EMBL/GenBank/DDBJ databases">
        <authorList>
            <person name="Jaros S."/>
            <person name="Januszkiewicz K."/>
            <person name="Wedrychowicz H."/>
        </authorList>
    </citation>
    <scope>NUCLEOTIDE SEQUENCE [LARGE SCALE GENOMIC DNA]</scope>
    <source>
        <strain evidence="5 6">GAS242</strain>
    </source>
</reference>
<dbReference type="Gene3D" id="1.10.10.60">
    <property type="entry name" value="Homeodomain-like"/>
    <property type="match status" value="1"/>
</dbReference>
<dbReference type="InterPro" id="IPR018060">
    <property type="entry name" value="HTH_AraC"/>
</dbReference>
<dbReference type="GO" id="GO:0043565">
    <property type="term" value="F:sequence-specific DNA binding"/>
    <property type="evidence" value="ECO:0007669"/>
    <property type="project" value="InterPro"/>
</dbReference>
<dbReference type="RefSeq" id="WP_079567284.1">
    <property type="nucleotide sequence ID" value="NZ_LT670818.1"/>
</dbReference>
<dbReference type="PRINTS" id="PR00032">
    <property type="entry name" value="HTHARAC"/>
</dbReference>
<dbReference type="EMBL" id="LT670818">
    <property type="protein sequence ID" value="SHG71750.1"/>
    <property type="molecule type" value="Genomic_DNA"/>
</dbReference>
<dbReference type="PANTHER" id="PTHR46796:SF6">
    <property type="entry name" value="ARAC SUBFAMILY"/>
    <property type="match status" value="1"/>
</dbReference>
<evidence type="ECO:0000259" key="4">
    <source>
        <dbReference type="PROSITE" id="PS01124"/>
    </source>
</evidence>
<evidence type="ECO:0000256" key="2">
    <source>
        <dbReference type="ARBA" id="ARBA00023125"/>
    </source>
</evidence>
<dbReference type="InterPro" id="IPR020449">
    <property type="entry name" value="Tscrpt_reg_AraC-type_HTH"/>
</dbReference>
<dbReference type="SUPFAM" id="SSF46689">
    <property type="entry name" value="Homeodomain-like"/>
    <property type="match status" value="1"/>
</dbReference>
<proteinExistence type="predicted"/>
<dbReference type="InterPro" id="IPR018062">
    <property type="entry name" value="HTH_AraC-typ_CS"/>
</dbReference>
<dbReference type="PROSITE" id="PS01124">
    <property type="entry name" value="HTH_ARAC_FAMILY_2"/>
    <property type="match status" value="1"/>
</dbReference>
<dbReference type="AlphaFoldDB" id="A0A1M5M3E4"/>
<evidence type="ECO:0000256" key="1">
    <source>
        <dbReference type="ARBA" id="ARBA00023015"/>
    </source>
</evidence>
<gene>
    <name evidence="5" type="ORF">SAMN05444169_3802</name>
</gene>
<protein>
    <submittedName>
        <fullName evidence="5">Transcriptional regulator, AraC family</fullName>
    </submittedName>
</protein>
<keyword evidence="3" id="KW-0804">Transcription</keyword>
<feature type="domain" description="HTH araC/xylS-type" evidence="4">
    <location>
        <begin position="221"/>
        <end position="320"/>
    </location>
</feature>
<evidence type="ECO:0000313" key="5">
    <source>
        <dbReference type="EMBL" id="SHG71750.1"/>
    </source>
</evidence>
<keyword evidence="1" id="KW-0805">Transcription regulation</keyword>